<dbReference type="CDD" id="cd11537">
    <property type="entry name" value="NTP-PPase_RS21-C6_like"/>
    <property type="match status" value="1"/>
</dbReference>
<dbReference type="RefSeq" id="WP_088641680.1">
    <property type="nucleotide sequence ID" value="NZ_MZMV01000001.1"/>
</dbReference>
<reference evidence="1 2" key="1">
    <citation type="submission" date="2017-03" db="EMBL/GenBank/DDBJ databases">
        <title>Whole genome sequence of Micromonospora wenchangensis, isolated from mangrove soil.</title>
        <authorList>
            <person name="Yang H."/>
        </authorList>
    </citation>
    <scope>NUCLEOTIDE SEQUENCE [LARGE SCALE GENOMIC DNA]</scope>
    <source>
        <strain evidence="1 2">CCTCC AA 2012002</strain>
    </source>
</reference>
<dbReference type="EMBL" id="MZMV01000001">
    <property type="protein sequence ID" value="OWV13602.1"/>
    <property type="molecule type" value="Genomic_DNA"/>
</dbReference>
<accession>A0A246RTL9</accession>
<dbReference type="GO" id="GO:0047429">
    <property type="term" value="F:nucleoside triphosphate diphosphatase activity"/>
    <property type="evidence" value="ECO:0007669"/>
    <property type="project" value="InterPro"/>
</dbReference>
<dbReference type="AlphaFoldDB" id="A0A246RTL9"/>
<sequence length="123" mass="13660">MDETPRRGPATVVELTAQLRRFAEDREWQRFHTPKNLAMALAGEVGELLAELQWLTPDEATLVMADAERGGRVRAEIGDVMIYLTRLADVLGIDLLAAADDKLVEVARRYPADEVRGSAAKRT</sequence>
<dbReference type="InterPro" id="IPR025984">
    <property type="entry name" value="DCTPP"/>
</dbReference>
<dbReference type="OrthoDB" id="9791898at2"/>
<dbReference type="Gene3D" id="1.10.287.1080">
    <property type="entry name" value="MazG-like"/>
    <property type="match status" value="1"/>
</dbReference>
<dbReference type="Pfam" id="PF12643">
    <property type="entry name" value="MazG-like"/>
    <property type="match status" value="1"/>
</dbReference>
<protein>
    <submittedName>
        <fullName evidence="1">Nucleotide pyrophosphohydrolase</fullName>
    </submittedName>
</protein>
<name>A0A246RTL9_9ACTN</name>
<dbReference type="Proteomes" id="UP000197174">
    <property type="component" value="Unassembled WGS sequence"/>
</dbReference>
<gene>
    <name evidence="1" type="ORF">B5D80_00230</name>
</gene>
<dbReference type="PANTHER" id="PTHR46523:SF1">
    <property type="entry name" value="DCTP PYROPHOSPHATASE 1"/>
    <property type="match status" value="1"/>
</dbReference>
<comment type="caution">
    <text evidence="1">The sequence shown here is derived from an EMBL/GenBank/DDBJ whole genome shotgun (WGS) entry which is preliminary data.</text>
</comment>
<dbReference type="InterPro" id="IPR052555">
    <property type="entry name" value="dCTP_Pyrophosphatase"/>
</dbReference>
<evidence type="ECO:0000313" key="1">
    <source>
        <dbReference type="EMBL" id="OWV13602.1"/>
    </source>
</evidence>
<dbReference type="GO" id="GO:0009143">
    <property type="term" value="P:nucleoside triphosphate catabolic process"/>
    <property type="evidence" value="ECO:0007669"/>
    <property type="project" value="InterPro"/>
</dbReference>
<keyword evidence="2" id="KW-1185">Reference proteome</keyword>
<evidence type="ECO:0000313" key="2">
    <source>
        <dbReference type="Proteomes" id="UP000197174"/>
    </source>
</evidence>
<dbReference type="SUPFAM" id="SSF101386">
    <property type="entry name" value="all-alpha NTP pyrophosphatases"/>
    <property type="match status" value="1"/>
</dbReference>
<organism evidence="1 2">
    <name type="scientific">Micromonospora wenchangensis</name>
    <dbReference type="NCBI Taxonomy" id="1185415"/>
    <lineage>
        <taxon>Bacteria</taxon>
        <taxon>Bacillati</taxon>
        <taxon>Actinomycetota</taxon>
        <taxon>Actinomycetes</taxon>
        <taxon>Micromonosporales</taxon>
        <taxon>Micromonosporaceae</taxon>
        <taxon>Micromonospora</taxon>
    </lineage>
</organism>
<dbReference type="PIRSF" id="PIRSF029826">
    <property type="entry name" value="UCP029826_pph"/>
    <property type="match status" value="1"/>
</dbReference>
<keyword evidence="1" id="KW-0378">Hydrolase</keyword>
<proteinExistence type="predicted"/>
<dbReference type="PANTHER" id="PTHR46523">
    <property type="entry name" value="DCTP PYROPHOSPHATASE 1"/>
    <property type="match status" value="1"/>
</dbReference>